<dbReference type="Proteomes" id="UP001428341">
    <property type="component" value="Unassembled WGS sequence"/>
</dbReference>
<accession>A0AAP0M4N6</accession>
<proteinExistence type="predicted"/>
<evidence type="ECO:0000313" key="2">
    <source>
        <dbReference type="EMBL" id="KAK9194542.1"/>
    </source>
</evidence>
<keyword evidence="1" id="KW-1133">Transmembrane helix</keyword>
<dbReference type="EMBL" id="JBCGBO010000006">
    <property type="protein sequence ID" value="KAK9194542.1"/>
    <property type="molecule type" value="Genomic_DNA"/>
</dbReference>
<dbReference type="AlphaFoldDB" id="A0AAP0M4N6"/>
<organism evidence="2 3">
    <name type="scientific">Citrus x changshan-huyou</name>
    <dbReference type="NCBI Taxonomy" id="2935761"/>
    <lineage>
        <taxon>Eukaryota</taxon>
        <taxon>Viridiplantae</taxon>
        <taxon>Streptophyta</taxon>
        <taxon>Embryophyta</taxon>
        <taxon>Tracheophyta</taxon>
        <taxon>Spermatophyta</taxon>
        <taxon>Magnoliopsida</taxon>
        <taxon>eudicotyledons</taxon>
        <taxon>Gunneridae</taxon>
        <taxon>Pentapetalae</taxon>
        <taxon>rosids</taxon>
        <taxon>malvids</taxon>
        <taxon>Sapindales</taxon>
        <taxon>Rutaceae</taxon>
        <taxon>Aurantioideae</taxon>
        <taxon>Citrus</taxon>
    </lineage>
</organism>
<sequence length="94" mass="11175">MLSQSQTAGYSFSFPSTTAAYFFYFIFFFFSYFLFYSFICFPFFFFFMNDPSLINFLANEKKNLKNSLFLKTQIILTSSNQDNDCICFDSINRN</sequence>
<gene>
    <name evidence="2" type="ORF">WN944_005249</name>
</gene>
<evidence type="ECO:0000256" key="1">
    <source>
        <dbReference type="SAM" id="Phobius"/>
    </source>
</evidence>
<keyword evidence="1" id="KW-0812">Transmembrane</keyword>
<protein>
    <submittedName>
        <fullName evidence="2">Uncharacterized protein</fullName>
    </submittedName>
</protein>
<keyword evidence="1" id="KW-0472">Membrane</keyword>
<keyword evidence="3" id="KW-1185">Reference proteome</keyword>
<evidence type="ECO:0000313" key="3">
    <source>
        <dbReference type="Proteomes" id="UP001428341"/>
    </source>
</evidence>
<feature type="transmembrane region" description="Helical" evidence="1">
    <location>
        <begin position="20"/>
        <end position="47"/>
    </location>
</feature>
<comment type="caution">
    <text evidence="2">The sequence shown here is derived from an EMBL/GenBank/DDBJ whole genome shotgun (WGS) entry which is preliminary data.</text>
</comment>
<reference evidence="2 3" key="1">
    <citation type="submission" date="2024-05" db="EMBL/GenBank/DDBJ databases">
        <title>Haplotype-resolved chromosome-level genome assembly of Huyou (Citrus changshanensis).</title>
        <authorList>
            <person name="Miao C."/>
            <person name="Chen W."/>
            <person name="Wu Y."/>
            <person name="Wang L."/>
            <person name="Zhao S."/>
            <person name="Grierson D."/>
            <person name="Xu C."/>
            <person name="Chen K."/>
        </authorList>
    </citation>
    <scope>NUCLEOTIDE SEQUENCE [LARGE SCALE GENOMIC DNA]</scope>
    <source>
        <strain evidence="2">01-14</strain>
        <tissue evidence="2">Leaf</tissue>
    </source>
</reference>
<name>A0AAP0M4N6_9ROSI</name>